<dbReference type="OrthoDB" id="550577at2759"/>
<dbReference type="STRING" id="1126212.K2RGL1"/>
<feature type="region of interest" description="Disordered" evidence="2">
    <location>
        <begin position="239"/>
        <end position="279"/>
    </location>
</feature>
<feature type="compositionally biased region" description="Basic residues" evidence="2">
    <location>
        <begin position="239"/>
        <end position="251"/>
    </location>
</feature>
<proteinExistence type="inferred from homology"/>
<sequence length="279" mass="32357">MSWLKNRFSRAHWSRKESQIALRGPETQEQGSPTPVNQTIFQGFEWHTPGGHWTRLSAALQTYADLGITSIWLPPGCKANQPDGNGYDCYDLWDLGEFEQKGSRSTKWGSREELRDLMEKARSLGIGIIWDAVLNHKTAGDTTEECWAVEVDPEGRLFTIFPISRASHAQGLSFRHSLTRPNCHSFCHTFHISHVLIYFILRPQNRGYQASQNRAMDPLYLPRPRRQIQQHEVALAALQRHRLGPTRRTARHLQDHRPSRRQRPTPQKRRQRLGARCRR</sequence>
<dbReference type="PANTHER" id="PTHR43447">
    <property type="entry name" value="ALPHA-AMYLASE"/>
    <property type="match status" value="1"/>
</dbReference>
<dbReference type="Pfam" id="PF00128">
    <property type="entry name" value="Alpha-amylase"/>
    <property type="match status" value="1"/>
</dbReference>
<evidence type="ECO:0000313" key="4">
    <source>
        <dbReference type="EMBL" id="EKG12012.1"/>
    </source>
</evidence>
<feature type="compositionally biased region" description="Basic residues" evidence="2">
    <location>
        <begin position="258"/>
        <end position="279"/>
    </location>
</feature>
<name>K2RGL1_MACPH</name>
<dbReference type="Proteomes" id="UP000007129">
    <property type="component" value="Unassembled WGS sequence"/>
</dbReference>
<protein>
    <recommendedName>
        <fullName evidence="3">Glycosyl hydrolase family 13 catalytic domain-containing protein</fullName>
    </recommendedName>
</protein>
<dbReference type="Gene3D" id="3.20.20.80">
    <property type="entry name" value="Glycosidases"/>
    <property type="match status" value="1"/>
</dbReference>
<comment type="similarity">
    <text evidence="1">Belongs to the glycosyl hydrolase 13 family.</text>
</comment>
<comment type="caution">
    <text evidence="4">The sequence shown here is derived from an EMBL/GenBank/DDBJ whole genome shotgun (WGS) entry which is preliminary data.</text>
</comment>
<dbReference type="EMBL" id="AHHD01000462">
    <property type="protein sequence ID" value="EKG12012.1"/>
    <property type="molecule type" value="Genomic_DNA"/>
</dbReference>
<accession>K2RGL1</accession>
<dbReference type="InterPro" id="IPR017853">
    <property type="entry name" value="GH"/>
</dbReference>
<dbReference type="SMART" id="SM00642">
    <property type="entry name" value="Aamy"/>
    <property type="match status" value="1"/>
</dbReference>
<feature type="domain" description="Glycosyl hydrolase family 13 catalytic" evidence="3">
    <location>
        <begin position="38"/>
        <end position="276"/>
    </location>
</feature>
<evidence type="ECO:0000256" key="2">
    <source>
        <dbReference type="SAM" id="MobiDB-lite"/>
    </source>
</evidence>
<dbReference type="InParanoid" id="K2RGL1"/>
<reference evidence="4 5" key="1">
    <citation type="journal article" date="2012" name="BMC Genomics">
        <title>Tools to kill: Genome of one of the most destructive plant pathogenic fungi Macrophomina phaseolina.</title>
        <authorList>
            <person name="Islam M.S."/>
            <person name="Haque M.S."/>
            <person name="Islam M.M."/>
            <person name="Emdad E.M."/>
            <person name="Halim A."/>
            <person name="Hossen Q.M.M."/>
            <person name="Hossain M.Z."/>
            <person name="Ahmed B."/>
            <person name="Rahim S."/>
            <person name="Rahman M.S."/>
            <person name="Alam M.M."/>
            <person name="Hou S."/>
            <person name="Wan X."/>
            <person name="Saito J.A."/>
            <person name="Alam M."/>
        </authorList>
    </citation>
    <scope>NUCLEOTIDE SEQUENCE [LARGE SCALE GENOMIC DNA]</scope>
    <source>
        <strain evidence="4 5">MS6</strain>
    </source>
</reference>
<dbReference type="HOGENOM" id="CLU_997738_0_0_1"/>
<evidence type="ECO:0000313" key="5">
    <source>
        <dbReference type="Proteomes" id="UP000007129"/>
    </source>
</evidence>
<organism evidence="4 5">
    <name type="scientific">Macrophomina phaseolina (strain MS6)</name>
    <name type="common">Charcoal rot fungus</name>
    <dbReference type="NCBI Taxonomy" id="1126212"/>
    <lineage>
        <taxon>Eukaryota</taxon>
        <taxon>Fungi</taxon>
        <taxon>Dikarya</taxon>
        <taxon>Ascomycota</taxon>
        <taxon>Pezizomycotina</taxon>
        <taxon>Dothideomycetes</taxon>
        <taxon>Dothideomycetes incertae sedis</taxon>
        <taxon>Botryosphaeriales</taxon>
        <taxon>Botryosphaeriaceae</taxon>
        <taxon>Macrophomina</taxon>
    </lineage>
</organism>
<dbReference type="InterPro" id="IPR006047">
    <property type="entry name" value="GH13_cat_dom"/>
</dbReference>
<dbReference type="VEuPathDB" id="FungiDB:MPH_10907"/>
<evidence type="ECO:0000256" key="1">
    <source>
        <dbReference type="ARBA" id="ARBA00008061"/>
    </source>
</evidence>
<dbReference type="AlphaFoldDB" id="K2RGL1"/>
<dbReference type="eggNOG" id="KOG0471">
    <property type="taxonomic scope" value="Eukaryota"/>
</dbReference>
<dbReference type="GO" id="GO:0005975">
    <property type="term" value="P:carbohydrate metabolic process"/>
    <property type="evidence" value="ECO:0007669"/>
    <property type="project" value="InterPro"/>
</dbReference>
<dbReference type="SUPFAM" id="SSF51445">
    <property type="entry name" value="(Trans)glycosidases"/>
    <property type="match status" value="1"/>
</dbReference>
<evidence type="ECO:0000259" key="3">
    <source>
        <dbReference type="SMART" id="SM00642"/>
    </source>
</evidence>
<gene>
    <name evidence="4" type="ORF">MPH_10907</name>
</gene>